<dbReference type="PANTHER" id="PTHR46961">
    <property type="entry name" value="DYNEIN HEAVY CHAIN 1, AXONEMAL-LIKE PROTEIN"/>
    <property type="match status" value="1"/>
</dbReference>
<dbReference type="GO" id="GO:0007018">
    <property type="term" value="P:microtubule-based movement"/>
    <property type="evidence" value="ECO:0007669"/>
    <property type="project" value="InterPro"/>
</dbReference>
<reference evidence="1" key="1">
    <citation type="submission" date="2018-11" db="EMBL/GenBank/DDBJ databases">
        <authorList>
            <consortium name="Pathogen Informatics"/>
        </authorList>
    </citation>
    <scope>NUCLEOTIDE SEQUENCE</scope>
</reference>
<dbReference type="PANTHER" id="PTHR46961:SF19">
    <property type="entry name" value="DYNEIN HEAVY CHAIN 5, AXONEMAL"/>
    <property type="match status" value="1"/>
</dbReference>
<comment type="caution">
    <text evidence="1">The sequence shown here is derived from an EMBL/GenBank/DDBJ whole genome shotgun (WGS) entry which is preliminary data.</text>
</comment>
<dbReference type="Proteomes" id="UP000784294">
    <property type="component" value="Unassembled WGS sequence"/>
</dbReference>
<dbReference type="OrthoDB" id="10251809at2759"/>
<dbReference type="InterPro" id="IPR026983">
    <property type="entry name" value="DHC"/>
</dbReference>
<evidence type="ECO:0000313" key="2">
    <source>
        <dbReference type="Proteomes" id="UP000784294"/>
    </source>
</evidence>
<dbReference type="Gene3D" id="3.40.50.300">
    <property type="entry name" value="P-loop containing nucleotide triphosphate hydrolases"/>
    <property type="match status" value="1"/>
</dbReference>
<dbReference type="InterPro" id="IPR027417">
    <property type="entry name" value="P-loop_NTPase"/>
</dbReference>
<dbReference type="GO" id="GO:0030286">
    <property type="term" value="C:dynein complex"/>
    <property type="evidence" value="ECO:0007669"/>
    <property type="project" value="InterPro"/>
</dbReference>
<dbReference type="GO" id="GO:0045505">
    <property type="term" value="F:dynein intermediate chain binding"/>
    <property type="evidence" value="ECO:0007669"/>
    <property type="project" value="InterPro"/>
</dbReference>
<evidence type="ECO:0000313" key="1">
    <source>
        <dbReference type="EMBL" id="VEL13127.1"/>
    </source>
</evidence>
<dbReference type="GO" id="GO:0051959">
    <property type="term" value="F:dynein light intermediate chain binding"/>
    <property type="evidence" value="ECO:0007669"/>
    <property type="project" value="InterPro"/>
</dbReference>
<organism evidence="1 2">
    <name type="scientific">Protopolystoma xenopodis</name>
    <dbReference type="NCBI Taxonomy" id="117903"/>
    <lineage>
        <taxon>Eukaryota</taxon>
        <taxon>Metazoa</taxon>
        <taxon>Spiralia</taxon>
        <taxon>Lophotrochozoa</taxon>
        <taxon>Platyhelminthes</taxon>
        <taxon>Monogenea</taxon>
        <taxon>Polyopisthocotylea</taxon>
        <taxon>Polystomatidea</taxon>
        <taxon>Polystomatidae</taxon>
        <taxon>Protopolystoma</taxon>
    </lineage>
</organism>
<feature type="non-terminal residue" evidence="1">
    <location>
        <position position="1"/>
    </location>
</feature>
<sequence>GWKTWSDTDAPEESPLPDGYEKLSTFHRLLLVRCWCPDRALPMAKRYIAETMGTQYADGVITNLEQMLEESASNTPMTCFLSMGSDPTDNIERLAKKMNISEYSTNLIKI</sequence>
<keyword evidence="2" id="KW-1185">Reference proteome</keyword>
<evidence type="ECO:0008006" key="3">
    <source>
        <dbReference type="Google" id="ProtNLM"/>
    </source>
</evidence>
<dbReference type="EMBL" id="CAAALY010016830">
    <property type="protein sequence ID" value="VEL13127.1"/>
    <property type="molecule type" value="Genomic_DNA"/>
</dbReference>
<proteinExistence type="predicted"/>
<protein>
    <recommendedName>
        <fullName evidence="3">Dynein heavy chain region D6 P-loop domain-containing protein</fullName>
    </recommendedName>
</protein>
<accession>A0A3S5CJE4</accession>
<gene>
    <name evidence="1" type="ORF">PXEA_LOCUS6567</name>
</gene>
<dbReference type="AlphaFoldDB" id="A0A3S5CJE4"/>
<name>A0A3S5CJE4_9PLAT</name>